<feature type="region of interest" description="Disordered" evidence="16">
    <location>
        <begin position="110"/>
        <end position="136"/>
    </location>
</feature>
<feature type="compositionally biased region" description="Low complexity" evidence="16">
    <location>
        <begin position="110"/>
        <end position="124"/>
    </location>
</feature>
<dbReference type="STRING" id="40148.A0A0D9ZYG8"/>
<evidence type="ECO:0008006" key="23">
    <source>
        <dbReference type="Google" id="ProtNLM"/>
    </source>
</evidence>
<evidence type="ECO:0000256" key="9">
    <source>
        <dbReference type="ARBA" id="ARBA00022840"/>
    </source>
</evidence>
<reference evidence="21" key="1">
    <citation type="submission" date="2015-04" db="UniProtKB">
        <authorList>
            <consortium name="EnsemblPlants"/>
        </authorList>
    </citation>
    <scope>IDENTIFICATION</scope>
</reference>
<dbReference type="GO" id="GO:0002229">
    <property type="term" value="P:defense response to oomycetes"/>
    <property type="evidence" value="ECO:0007669"/>
    <property type="project" value="UniProtKB-ARBA"/>
</dbReference>
<feature type="transmembrane region" description="Helical" evidence="17">
    <location>
        <begin position="440"/>
        <end position="458"/>
    </location>
</feature>
<organism evidence="21">
    <name type="scientific">Oryza glumipatula</name>
    <dbReference type="NCBI Taxonomy" id="40148"/>
    <lineage>
        <taxon>Eukaryota</taxon>
        <taxon>Viridiplantae</taxon>
        <taxon>Streptophyta</taxon>
        <taxon>Embryophyta</taxon>
        <taxon>Tracheophyta</taxon>
        <taxon>Spermatophyta</taxon>
        <taxon>Magnoliopsida</taxon>
        <taxon>Liliopsida</taxon>
        <taxon>Poales</taxon>
        <taxon>Poaceae</taxon>
        <taxon>BOP clade</taxon>
        <taxon>Oryzoideae</taxon>
        <taxon>Oryzeae</taxon>
        <taxon>Oryzinae</taxon>
        <taxon>Oryza</taxon>
    </lineage>
</organism>
<evidence type="ECO:0000256" key="17">
    <source>
        <dbReference type="SAM" id="Phobius"/>
    </source>
</evidence>
<dbReference type="FunFam" id="3.30.200.20:FF:000162">
    <property type="entry name" value="Adenine nucleotide alpha hydrolase-like domain kinase"/>
    <property type="match status" value="1"/>
</dbReference>
<comment type="similarity">
    <text evidence="3">In the N-terminal section; belongs to the leguminous lectin family.</text>
</comment>
<dbReference type="GO" id="GO:0005886">
    <property type="term" value="C:plasma membrane"/>
    <property type="evidence" value="ECO:0007669"/>
    <property type="project" value="UniProtKB-SubCell"/>
</dbReference>
<dbReference type="InterPro" id="IPR000719">
    <property type="entry name" value="Prot_kinase_dom"/>
</dbReference>
<dbReference type="SMART" id="SM01079">
    <property type="entry name" value="CHASE"/>
    <property type="match status" value="1"/>
</dbReference>
<dbReference type="Pfam" id="PF03924">
    <property type="entry name" value="CHASE"/>
    <property type="match status" value="1"/>
</dbReference>
<feature type="domain" description="CHASE" evidence="20">
    <location>
        <begin position="145"/>
        <end position="267"/>
    </location>
</feature>
<evidence type="ECO:0000256" key="15">
    <source>
        <dbReference type="ARBA" id="ARBA00023180"/>
    </source>
</evidence>
<dbReference type="InterPro" id="IPR011009">
    <property type="entry name" value="Kinase-like_dom_sf"/>
</dbReference>
<dbReference type="AlphaFoldDB" id="A0A0D9ZYG8"/>
<keyword evidence="13 17" id="KW-0472">Membrane</keyword>
<dbReference type="InterPro" id="IPR042240">
    <property type="entry name" value="CHASE_sf"/>
</dbReference>
<keyword evidence="6 17" id="KW-0812">Transmembrane</keyword>
<evidence type="ECO:0000256" key="2">
    <source>
        <dbReference type="ARBA" id="ARBA00004651"/>
    </source>
</evidence>
<dbReference type="InterPro" id="IPR050528">
    <property type="entry name" value="L-type_Lectin-RKs"/>
</dbReference>
<proteinExistence type="inferred from homology"/>
<evidence type="ECO:0000256" key="18">
    <source>
        <dbReference type="SAM" id="SignalP"/>
    </source>
</evidence>
<feature type="chain" id="PRO_5002352975" description="Protein kinase domain-containing protein" evidence="18">
    <location>
        <begin position="21"/>
        <end position="991"/>
    </location>
</feature>
<dbReference type="EnsemblPlants" id="OGLUM05G15330.1">
    <property type="protein sequence ID" value="OGLUM05G15330.1"/>
    <property type="gene ID" value="OGLUM05G15330"/>
</dbReference>
<dbReference type="PANTHER" id="PTHR27007">
    <property type="match status" value="1"/>
</dbReference>
<dbReference type="PROSITE" id="PS00108">
    <property type="entry name" value="PROTEIN_KINASE_ST"/>
    <property type="match status" value="1"/>
</dbReference>
<dbReference type="FunFam" id="1.10.510.10:FF:000240">
    <property type="entry name" value="Lectin-domain containing receptor kinase A4.3"/>
    <property type="match status" value="1"/>
</dbReference>
<evidence type="ECO:0000256" key="13">
    <source>
        <dbReference type="ARBA" id="ARBA00023136"/>
    </source>
</evidence>
<dbReference type="GO" id="GO:0009736">
    <property type="term" value="P:cytokinin-activated signaling pathway"/>
    <property type="evidence" value="ECO:0007669"/>
    <property type="project" value="UniProtKB-KW"/>
</dbReference>
<reference evidence="21" key="2">
    <citation type="submission" date="2018-05" db="EMBL/GenBank/DDBJ databases">
        <title>OgluRS3 (Oryza glumaepatula Reference Sequence Version 3).</title>
        <authorList>
            <person name="Zhang J."/>
            <person name="Kudrna D."/>
            <person name="Lee S."/>
            <person name="Talag J."/>
            <person name="Welchert J."/>
            <person name="Wing R.A."/>
        </authorList>
    </citation>
    <scope>NUCLEOTIDE SEQUENCE [LARGE SCALE GENOMIC DNA]</scope>
</reference>
<evidence type="ECO:0000256" key="12">
    <source>
        <dbReference type="ARBA" id="ARBA00023012"/>
    </source>
</evidence>
<dbReference type="Gene3D" id="1.10.510.10">
    <property type="entry name" value="Transferase(Phosphotransferase) domain 1"/>
    <property type="match status" value="1"/>
</dbReference>
<feature type="signal peptide" evidence="18">
    <location>
        <begin position="1"/>
        <end position="20"/>
    </location>
</feature>
<accession>A0A0D9ZYG8</accession>
<dbReference type="InterPro" id="IPR008271">
    <property type="entry name" value="Ser/Thr_kinase_AS"/>
</dbReference>
<protein>
    <recommendedName>
        <fullName evidence="23">Protein kinase domain-containing protein</fullName>
    </recommendedName>
</protein>
<dbReference type="PROSITE" id="PS50011">
    <property type="entry name" value="PROTEIN_KINASE_DOM"/>
    <property type="match status" value="1"/>
</dbReference>
<dbReference type="SMART" id="SM00220">
    <property type="entry name" value="S_TKc"/>
    <property type="match status" value="1"/>
</dbReference>
<evidence type="ECO:0000256" key="16">
    <source>
        <dbReference type="SAM" id="MobiDB-lite"/>
    </source>
</evidence>
<keyword evidence="5" id="KW-1003">Cell membrane</keyword>
<evidence type="ECO:0000259" key="20">
    <source>
        <dbReference type="PROSITE" id="PS50839"/>
    </source>
</evidence>
<keyword evidence="22" id="KW-1185">Reference proteome</keyword>
<dbReference type="PROSITE" id="PS50839">
    <property type="entry name" value="CHASE"/>
    <property type="match status" value="1"/>
</dbReference>
<evidence type="ECO:0000256" key="11">
    <source>
        <dbReference type="ARBA" id="ARBA00022989"/>
    </source>
</evidence>
<evidence type="ECO:0000259" key="19">
    <source>
        <dbReference type="PROSITE" id="PS50011"/>
    </source>
</evidence>
<evidence type="ECO:0000256" key="5">
    <source>
        <dbReference type="ARBA" id="ARBA00022475"/>
    </source>
</evidence>
<evidence type="ECO:0000256" key="1">
    <source>
        <dbReference type="ARBA" id="ARBA00004251"/>
    </source>
</evidence>
<evidence type="ECO:0000256" key="7">
    <source>
        <dbReference type="ARBA" id="ARBA00022729"/>
    </source>
</evidence>
<comment type="subcellular location">
    <subcellularLocation>
        <location evidence="2">Cell membrane</location>
        <topology evidence="2">Multi-pass membrane protein</topology>
    </subcellularLocation>
    <subcellularLocation>
        <location evidence="1">Cell membrane</location>
        <topology evidence="1">Single-pass type I membrane protein</topology>
    </subcellularLocation>
</comment>
<dbReference type="HOGENOM" id="CLU_012295_0_0_1"/>
<dbReference type="Gramene" id="OGLUM05G15330.1">
    <property type="protein sequence ID" value="OGLUM05G15330.1"/>
    <property type="gene ID" value="OGLUM05G15330"/>
</dbReference>
<keyword evidence="15" id="KW-0325">Glycoprotein</keyword>
<dbReference type="Gene3D" id="3.30.450.350">
    <property type="entry name" value="CHASE domain"/>
    <property type="match status" value="1"/>
</dbReference>
<evidence type="ECO:0000313" key="22">
    <source>
        <dbReference type="Proteomes" id="UP000026961"/>
    </source>
</evidence>
<keyword evidence="14" id="KW-0675">Receptor</keyword>
<sequence length="991" mass="111112">MALLLLWVLGCSLLSSWILSSMSSHAVDQRRAALAGMCDERARMLQEQVKASMTNHFQAQAILVSKNASAIDQMAFARYVAESTAFDSTHAERELFERQRVWSIAMKRPSPSKMMMNSSSSSKRSPPDEYVRPRRHALGGSLDSENVLRAIESGKVVLTAPLRLLSNRIGVISAYAVYKSELPLNATVQDRIQSSIGYLTGVFDIEEHVDKLLQKLAGKEQPIMVNVYDTTTSEIPISMHRPKDKGSGMCHVSTINFGDPSRKHEMHCRFVKSPPWPWMAIALSYGTLVVSLLVGYMFHSTDKRIAKATDMQMPVKDGSAATERIAEVERDLNERVGRGENPPECASARQWPAPILSMTADVSQPFEGEQLYRQDARFLHKQELNLAENLDQEEEQELNLRSEALEGLGTSSKFITKVKKLTSASIHCLRSQFHYLNKKVASIGLLGLLLYILVIGAFDQLYNQRLGMRKGGDNNMMLNNFGWSHGRLLISTLHGTWAKRGVQRSDMIRVDLRKITGNNDSSWQQKHWSPHNSNEKALANWISNGTTYQSSKYQEETTGIQNGTVKPHLPVHKSHRSTVGPWIASVPVIIMLVILGTLLRVQQKELELLGRVLGPSRFELHELAAATSNFAQENKLGQGGFGPVYKGYLRDHDLHVAIKVFSRRQSSQEQSEQGLREFKAEVKVMTQLRHRNVVKLVGWCDSKKRLLLVYELMAQGSLDKHLYDPEKTLTWQRRYKIALDLGSALLYLHRDCEKCIVHGDIKPANVMLDVSDNAKLGDFGLARLVEHGGEPQTTQVVAGTPGYIDPEFINNRWPRTESDVYSFGVVLLEIACCKRPASRQLLPNGASSLLSWVHGLYDLGKILDAADQRLNGEFDQQQMERVIVTGLWCAHQDPMQRPSIVQAMDVLRSADAELPARPAAVHDARHIRSIEEQAYADLPVEGGSVHAVTPSAYFTSKDSAYLLAEEGRILFRLNSKIMFTHPSIWIVLLTS</sequence>
<dbReference type="SUPFAM" id="SSF56112">
    <property type="entry name" value="Protein kinase-like (PK-like)"/>
    <property type="match status" value="1"/>
</dbReference>
<evidence type="ECO:0000256" key="10">
    <source>
        <dbReference type="ARBA" id="ARBA00022864"/>
    </source>
</evidence>
<dbReference type="eggNOG" id="KOG0519">
    <property type="taxonomic scope" value="Eukaryota"/>
</dbReference>
<feature type="domain" description="Protein kinase" evidence="19">
    <location>
        <begin position="630"/>
        <end position="914"/>
    </location>
</feature>
<dbReference type="GO" id="GO:0004672">
    <property type="term" value="F:protein kinase activity"/>
    <property type="evidence" value="ECO:0007669"/>
    <property type="project" value="InterPro"/>
</dbReference>
<keyword evidence="11 17" id="KW-1133">Transmembrane helix</keyword>
<evidence type="ECO:0000256" key="8">
    <source>
        <dbReference type="ARBA" id="ARBA00022741"/>
    </source>
</evidence>
<dbReference type="Proteomes" id="UP000026961">
    <property type="component" value="Chromosome 5"/>
</dbReference>
<keyword evidence="8" id="KW-0547">Nucleotide-binding</keyword>
<evidence type="ECO:0000256" key="6">
    <source>
        <dbReference type="ARBA" id="ARBA00022692"/>
    </source>
</evidence>
<evidence type="ECO:0000313" key="21">
    <source>
        <dbReference type="EnsemblPlants" id="OGLUM05G15330.1"/>
    </source>
</evidence>
<name>A0A0D9ZYG8_9ORYZ</name>
<dbReference type="Pfam" id="PF00069">
    <property type="entry name" value="Pkinase"/>
    <property type="match status" value="1"/>
</dbReference>
<dbReference type="GO" id="GO:0005524">
    <property type="term" value="F:ATP binding"/>
    <property type="evidence" value="ECO:0007669"/>
    <property type="project" value="UniProtKB-KW"/>
</dbReference>
<keyword evidence="10" id="KW-0932">Cytokinin signaling pathway</keyword>
<feature type="transmembrane region" description="Helical" evidence="17">
    <location>
        <begin position="276"/>
        <end position="298"/>
    </location>
</feature>
<dbReference type="Gene3D" id="3.30.200.20">
    <property type="entry name" value="Phosphorylase Kinase, domain 1"/>
    <property type="match status" value="1"/>
</dbReference>
<comment type="similarity">
    <text evidence="4">In the C-terminal section; belongs to the protein kinase superfamily. Ser/Thr protein kinase family.</text>
</comment>
<dbReference type="InterPro" id="IPR006189">
    <property type="entry name" value="CHASE_dom"/>
</dbReference>
<evidence type="ECO:0000256" key="14">
    <source>
        <dbReference type="ARBA" id="ARBA00023170"/>
    </source>
</evidence>
<keyword evidence="9" id="KW-0067">ATP-binding</keyword>
<dbReference type="GO" id="GO:0000160">
    <property type="term" value="P:phosphorelay signal transduction system"/>
    <property type="evidence" value="ECO:0007669"/>
    <property type="project" value="UniProtKB-KW"/>
</dbReference>
<evidence type="ECO:0000256" key="3">
    <source>
        <dbReference type="ARBA" id="ARBA00008536"/>
    </source>
</evidence>
<keyword evidence="12" id="KW-0902">Two-component regulatory system</keyword>
<keyword evidence="7 18" id="KW-0732">Signal</keyword>
<evidence type="ECO:0000256" key="4">
    <source>
        <dbReference type="ARBA" id="ARBA00010217"/>
    </source>
</evidence>